<dbReference type="Proteomes" id="UP001241056">
    <property type="component" value="Unassembled WGS sequence"/>
</dbReference>
<protein>
    <submittedName>
        <fullName evidence="1">Uncharacterized protein</fullName>
    </submittedName>
</protein>
<proteinExistence type="predicted"/>
<organism evidence="1 2">
    <name type="scientific">Thiopseudomonas acetoxidans</name>
    <dbReference type="NCBI Taxonomy" id="3041622"/>
    <lineage>
        <taxon>Bacteria</taxon>
        <taxon>Pseudomonadati</taxon>
        <taxon>Pseudomonadota</taxon>
        <taxon>Gammaproteobacteria</taxon>
        <taxon>Pseudomonadales</taxon>
        <taxon>Pseudomonadaceae</taxon>
        <taxon>Thiopseudomonas</taxon>
    </lineage>
</organism>
<name>A0ABT7SLZ0_9GAMM</name>
<dbReference type="RefSeq" id="WP_289409847.1">
    <property type="nucleotide sequence ID" value="NZ_JAUCDY010000002.1"/>
</dbReference>
<dbReference type="EMBL" id="JAUCDY010000002">
    <property type="protein sequence ID" value="MDM7857193.1"/>
    <property type="molecule type" value="Genomic_DNA"/>
</dbReference>
<keyword evidence="2" id="KW-1185">Reference proteome</keyword>
<gene>
    <name evidence="1" type="ORF">QEZ41_02710</name>
</gene>
<evidence type="ECO:0000313" key="1">
    <source>
        <dbReference type="EMBL" id="MDM7857193.1"/>
    </source>
</evidence>
<sequence length="87" mass="10324">MAQLLWELTFSKFPDIFYSRSDFFYTLKCEEPVFSAQQVLQWRLAEQGFFLQLERNEASIQQQHNVSIEAVFADELMLGEAEPRAWQ</sequence>
<evidence type="ECO:0000313" key="2">
    <source>
        <dbReference type="Proteomes" id="UP001241056"/>
    </source>
</evidence>
<comment type="caution">
    <text evidence="1">The sequence shown here is derived from an EMBL/GenBank/DDBJ whole genome shotgun (WGS) entry which is preliminary data.</text>
</comment>
<reference evidence="1 2" key="1">
    <citation type="submission" date="2023-06" db="EMBL/GenBank/DDBJ databases">
        <title>Thiopseudomonas sp. CY1220 draft genome sequence.</title>
        <authorList>
            <person name="Zhao G."/>
            <person name="An M."/>
        </authorList>
    </citation>
    <scope>NUCLEOTIDE SEQUENCE [LARGE SCALE GENOMIC DNA]</scope>
    <source>
        <strain evidence="1 2">CY1220</strain>
    </source>
</reference>
<accession>A0ABT7SLZ0</accession>